<feature type="region of interest" description="Disordered" evidence="4">
    <location>
        <begin position="1"/>
        <end position="20"/>
    </location>
</feature>
<dbReference type="CDD" id="cd00796">
    <property type="entry name" value="INT_Rci_Hp1_C"/>
    <property type="match status" value="1"/>
</dbReference>
<name>A0AA48GQH9_9BACT</name>
<evidence type="ECO:0000256" key="1">
    <source>
        <dbReference type="ARBA" id="ARBA00008857"/>
    </source>
</evidence>
<dbReference type="InterPro" id="IPR010998">
    <property type="entry name" value="Integrase_recombinase_N"/>
</dbReference>
<evidence type="ECO:0000256" key="3">
    <source>
        <dbReference type="ARBA" id="ARBA00023172"/>
    </source>
</evidence>
<feature type="domain" description="Tyr recombinase" evidence="5">
    <location>
        <begin position="233"/>
        <end position="413"/>
    </location>
</feature>
<dbReference type="InterPro" id="IPR011010">
    <property type="entry name" value="DNA_brk_join_enz"/>
</dbReference>
<dbReference type="Proteomes" id="UP001228113">
    <property type="component" value="Chromosome"/>
</dbReference>
<reference evidence="6" key="1">
    <citation type="journal article" date="2023" name="Int. J. Syst. Evol. Microbiol.">
        <title>Mesoterricola silvestris gen. nov., sp. nov., Mesoterricola sediminis sp. nov., Geothrix oryzae sp. nov., Geothrix edaphica sp. nov., Geothrix rubra sp. nov., and Geothrix limicola sp. nov., six novel members of Acidobacteriota isolated from soils.</title>
        <authorList>
            <person name="Itoh H."/>
            <person name="Sugisawa Y."/>
            <person name="Mise K."/>
            <person name="Xu Z."/>
            <person name="Kuniyasu M."/>
            <person name="Ushijima N."/>
            <person name="Kawano K."/>
            <person name="Kobayashi E."/>
            <person name="Shiratori Y."/>
            <person name="Masuda Y."/>
            <person name="Senoo K."/>
        </authorList>
    </citation>
    <scope>NUCLEOTIDE SEQUENCE</scope>
    <source>
        <strain evidence="6">W786</strain>
    </source>
</reference>
<evidence type="ECO:0000256" key="2">
    <source>
        <dbReference type="ARBA" id="ARBA00023125"/>
    </source>
</evidence>
<dbReference type="InterPro" id="IPR002104">
    <property type="entry name" value="Integrase_catalytic"/>
</dbReference>
<dbReference type="InterPro" id="IPR013762">
    <property type="entry name" value="Integrase-like_cat_sf"/>
</dbReference>
<sequence length="438" mass="48589">MPRTKEDARLSSRTSRSDLPSRHEPFWLVLEKGRALGYRKGSKGGTWYARYYNAAGDPKPLVQALGAADGVSDADGAMVLSFSQAQAAARKGFETAYHQATGDRVRSGGYPVADAVADYLADRKRNGAKTADRMAYDFNAWVLPNLGTLPLDRLTRKRLERWMDEMAAAPTRLRGGKTAPPPSTPDEIRARRASTNRLWKNLKAALNLAWKERRVATNEAWKDLREFRGTQTSRVCFLTPAEQVRLVNACPSPDFRRLVQAGLFTGARESELARLVAKDFDPVNGSLFIEFSKSNKPRHITLTEEGVAFFKELVAGLEPAAPLFRRETYDRKQKDPSGIWSRAELSRTMAETCKAAKLEPLVFHELRHTYASGLVNRGVPLVFVAMQLGHRDTTMVELHYGHLCQHAKAEAVRKLAPVLGIHAPSGVAELQVKGAGEP</sequence>
<organism evidence="6 7">
    <name type="scientific">Mesoterricola sediminis</name>
    <dbReference type="NCBI Taxonomy" id="2927980"/>
    <lineage>
        <taxon>Bacteria</taxon>
        <taxon>Pseudomonadati</taxon>
        <taxon>Acidobacteriota</taxon>
        <taxon>Holophagae</taxon>
        <taxon>Holophagales</taxon>
        <taxon>Holophagaceae</taxon>
        <taxon>Mesoterricola</taxon>
    </lineage>
</organism>
<dbReference type="PROSITE" id="PS51898">
    <property type="entry name" value="TYR_RECOMBINASE"/>
    <property type="match status" value="1"/>
</dbReference>
<dbReference type="KEGG" id="msea:METESE_06870"/>
<evidence type="ECO:0000259" key="5">
    <source>
        <dbReference type="PROSITE" id="PS51898"/>
    </source>
</evidence>
<dbReference type="EMBL" id="AP027081">
    <property type="protein sequence ID" value="BDU75729.1"/>
    <property type="molecule type" value="Genomic_DNA"/>
</dbReference>
<accession>A0AA48GQH9</accession>
<evidence type="ECO:0000313" key="6">
    <source>
        <dbReference type="EMBL" id="BDU75729.1"/>
    </source>
</evidence>
<dbReference type="AlphaFoldDB" id="A0AA48GQH9"/>
<dbReference type="Gene3D" id="1.10.443.10">
    <property type="entry name" value="Intergrase catalytic core"/>
    <property type="match status" value="1"/>
</dbReference>
<keyword evidence="2" id="KW-0238">DNA-binding</keyword>
<dbReference type="PANTHER" id="PTHR30349">
    <property type="entry name" value="PHAGE INTEGRASE-RELATED"/>
    <property type="match status" value="1"/>
</dbReference>
<comment type="similarity">
    <text evidence="1">Belongs to the 'phage' integrase family.</text>
</comment>
<dbReference type="GO" id="GO:0006310">
    <property type="term" value="P:DNA recombination"/>
    <property type="evidence" value="ECO:0007669"/>
    <property type="project" value="UniProtKB-KW"/>
</dbReference>
<dbReference type="GO" id="GO:0003677">
    <property type="term" value="F:DNA binding"/>
    <property type="evidence" value="ECO:0007669"/>
    <property type="project" value="UniProtKB-KW"/>
</dbReference>
<protein>
    <submittedName>
        <fullName evidence="6">Phage-related integrase</fullName>
    </submittedName>
</protein>
<evidence type="ECO:0000313" key="7">
    <source>
        <dbReference type="Proteomes" id="UP001228113"/>
    </source>
</evidence>
<dbReference type="PANTHER" id="PTHR30349:SF64">
    <property type="entry name" value="PROPHAGE INTEGRASE INTD-RELATED"/>
    <property type="match status" value="1"/>
</dbReference>
<dbReference type="Gene3D" id="1.10.150.130">
    <property type="match status" value="1"/>
</dbReference>
<evidence type="ECO:0000256" key="4">
    <source>
        <dbReference type="SAM" id="MobiDB-lite"/>
    </source>
</evidence>
<dbReference type="GO" id="GO:0015074">
    <property type="term" value="P:DNA integration"/>
    <property type="evidence" value="ECO:0007669"/>
    <property type="project" value="InterPro"/>
</dbReference>
<proteinExistence type="inferred from homology"/>
<dbReference type="SUPFAM" id="SSF56349">
    <property type="entry name" value="DNA breaking-rejoining enzymes"/>
    <property type="match status" value="1"/>
</dbReference>
<dbReference type="Pfam" id="PF00589">
    <property type="entry name" value="Phage_integrase"/>
    <property type="match status" value="1"/>
</dbReference>
<gene>
    <name evidence="6" type="primary">orf35</name>
    <name evidence="6" type="ORF">METESE_06870</name>
</gene>
<keyword evidence="3" id="KW-0233">DNA recombination</keyword>
<dbReference type="RefSeq" id="WP_316411082.1">
    <property type="nucleotide sequence ID" value="NZ_AP027081.1"/>
</dbReference>
<dbReference type="InterPro" id="IPR050090">
    <property type="entry name" value="Tyrosine_recombinase_XerCD"/>
</dbReference>
<keyword evidence="7" id="KW-1185">Reference proteome</keyword>